<dbReference type="EMBL" id="AUXZ01000057">
    <property type="protein sequence ID" value="KZN52938.1"/>
    <property type="molecule type" value="Genomic_DNA"/>
</dbReference>
<dbReference type="InterPro" id="IPR033797">
    <property type="entry name" value="LodA"/>
</dbReference>
<dbReference type="AlphaFoldDB" id="A0A167FSS6"/>
<dbReference type="Proteomes" id="UP000076503">
    <property type="component" value="Unassembled WGS sequence"/>
</dbReference>
<comment type="caution">
    <text evidence="3">The sequence shown here is derived from an EMBL/GenBank/DDBJ whole genome shotgun (WGS) entry which is preliminary data.</text>
</comment>
<name>A0A167FSS6_9GAMM</name>
<dbReference type="GO" id="GO:0033736">
    <property type="term" value="F:L-lysine 6-oxidase activity"/>
    <property type="evidence" value="ECO:0007669"/>
    <property type="project" value="InterPro"/>
</dbReference>
<reference evidence="3 4" key="1">
    <citation type="submission" date="2013-07" db="EMBL/GenBank/DDBJ databases">
        <title>Comparative Genomic and Metabolomic Analysis of Twelve Strains of Pseudoalteromonas luteoviolacea.</title>
        <authorList>
            <person name="Vynne N.G."/>
            <person name="Mansson M."/>
            <person name="Gram L."/>
        </authorList>
    </citation>
    <scope>NUCLEOTIDE SEQUENCE [LARGE SCALE GENOMIC DNA]</scope>
    <source>
        <strain evidence="3 4">H33</strain>
    </source>
</reference>
<dbReference type="InterPro" id="IPR041168">
    <property type="entry name" value="LodA_N"/>
</dbReference>
<dbReference type="Pfam" id="PF17990">
    <property type="entry name" value="LodA_N"/>
    <property type="match status" value="1"/>
</dbReference>
<dbReference type="GO" id="GO:0031640">
    <property type="term" value="P:killing of cells of another organism"/>
    <property type="evidence" value="ECO:0007669"/>
    <property type="project" value="InterPro"/>
</dbReference>
<gene>
    <name evidence="3" type="ORF">N476_09140</name>
</gene>
<evidence type="ECO:0000259" key="1">
    <source>
        <dbReference type="Pfam" id="PF17990"/>
    </source>
</evidence>
<dbReference type="GO" id="GO:1900191">
    <property type="term" value="P:negative regulation of single-species biofilm formation"/>
    <property type="evidence" value="ECO:0007669"/>
    <property type="project" value="InterPro"/>
</dbReference>
<dbReference type="NCBIfam" id="NF038172">
    <property type="entry name" value="Lys_ox_CTQ_LodA"/>
    <property type="match status" value="1"/>
</dbReference>
<organism evidence="3 4">
    <name type="scientific">Pseudoalteromonas luteoviolacea H33</name>
    <dbReference type="NCBI Taxonomy" id="1365251"/>
    <lineage>
        <taxon>Bacteria</taxon>
        <taxon>Pseudomonadati</taxon>
        <taxon>Pseudomonadota</taxon>
        <taxon>Gammaproteobacteria</taxon>
        <taxon>Alteromonadales</taxon>
        <taxon>Pseudoalteromonadaceae</taxon>
        <taxon>Pseudoalteromonas</taxon>
    </lineage>
</organism>
<evidence type="ECO:0008006" key="5">
    <source>
        <dbReference type="Google" id="ProtNLM"/>
    </source>
</evidence>
<dbReference type="Pfam" id="PF18417">
    <property type="entry name" value="LodA_C"/>
    <property type="match status" value="1"/>
</dbReference>
<feature type="domain" description="L-Lysine epsilon oxidase N-terminal" evidence="1">
    <location>
        <begin position="6"/>
        <end position="240"/>
    </location>
</feature>
<evidence type="ECO:0000259" key="2">
    <source>
        <dbReference type="Pfam" id="PF18417"/>
    </source>
</evidence>
<accession>A0A167FSS6</accession>
<proteinExistence type="predicted"/>
<evidence type="ECO:0000313" key="4">
    <source>
        <dbReference type="Proteomes" id="UP000076503"/>
    </source>
</evidence>
<evidence type="ECO:0000313" key="3">
    <source>
        <dbReference type="EMBL" id="KZN52938.1"/>
    </source>
</evidence>
<dbReference type="InterPro" id="IPR041173">
    <property type="entry name" value="LodA_C"/>
</dbReference>
<dbReference type="CDD" id="cd14732">
    <property type="entry name" value="LodA"/>
    <property type="match status" value="1"/>
</dbReference>
<dbReference type="RefSeq" id="WP_063360437.1">
    <property type="nucleotide sequence ID" value="NZ_AUXZ01000057.1"/>
</dbReference>
<dbReference type="PATRIC" id="fig|1365251.3.peg.754"/>
<dbReference type="OrthoDB" id="336698at2"/>
<feature type="domain" description="L-lysine epsilon oxidase C-terminal" evidence="2">
    <location>
        <begin position="373"/>
        <end position="525"/>
    </location>
</feature>
<sequence length="694" mass="77102">MNYSLHPSVGVARLGNSKGQFYLAPDQIGGLPFEADESGNKIDSPMSQFKDAEGRIRRQGQPFKIIDENNNELTLSSDNVKAITWTVHVANKKAAWYEFNELQGNLLFGEDNSYRKRGTPWRNKDADDRRQLIIDPGPRTISGANAQATFDEASAPDNYPVSFPPKPCQGTEVETLGNILTDSEGRLVVIGGYGNAGGNEPLESYGGADTWHDDIADGTVYCTVTFDDGKELKLSAWVIVGSPDFAPEIVNISNLSDTMFDVAIRSQNLCPEMYSNGEFQTSYQASYYRDIEPIIQRISRYQWVSNVQSMSAFVSNIFDFKDNSEDNKANREAYFNYFRKPVDPATVLQTPPSEQTNQQLFEHGIEGHIPLVPLNSGSNSVSNAEDNIVDKFLTLTQTQYFLLSQWAEGKFSNEKPVANTSAQDAFGIFYADQGSVGNCVGLPMCPGIEVTWSMQNPVVYAAPYVIKDQSMGNGFPSGLDPERDECEGGGCQPGDLTKRMACPWQADFFNCTIQNVNFTEPTVNKVNEGTEADPNMVPLAPTYYSYWWPPQSPWDVLTNQYDDQSVTHLPAGQQVNYARGINSFVQMVEHWSALGFIRNQNTQEPHFPFFTESERNHQLFAYKDVPVSDITGNPGDDGTDIPVFYIPDDVKTHLSAGCSKAKSLLKGLEEKMAKPITAKPAIKKVPRSGTRSRR</sequence>
<protein>
    <recommendedName>
        <fullName evidence="5">L-lysine 6-oxidase</fullName>
    </recommendedName>
</protein>